<dbReference type="Pfam" id="PF02631">
    <property type="entry name" value="RecX_HTH2"/>
    <property type="match status" value="1"/>
</dbReference>
<evidence type="ECO:0000256" key="2">
    <source>
        <dbReference type="ARBA" id="ARBA00009695"/>
    </source>
</evidence>
<dbReference type="GO" id="GO:0005737">
    <property type="term" value="C:cytoplasm"/>
    <property type="evidence" value="ECO:0007669"/>
    <property type="project" value="UniProtKB-SubCell"/>
</dbReference>
<evidence type="ECO:0000256" key="1">
    <source>
        <dbReference type="ARBA" id="ARBA00004496"/>
    </source>
</evidence>
<gene>
    <name evidence="6" type="ORF">DFR49_1645</name>
</gene>
<dbReference type="InterPro" id="IPR053924">
    <property type="entry name" value="RecX_HTH_2nd"/>
</dbReference>
<name>A0A397PBZ7_9SPHN</name>
<proteinExistence type="inferred from homology"/>
<evidence type="ECO:0000256" key="3">
    <source>
        <dbReference type="ARBA" id="ARBA00018111"/>
    </source>
</evidence>
<keyword evidence="4" id="KW-0963">Cytoplasm</keyword>
<dbReference type="Proteomes" id="UP000266568">
    <property type="component" value="Unassembled WGS sequence"/>
</dbReference>
<accession>A0A397PBZ7</accession>
<keyword evidence="7" id="KW-1185">Reference proteome</keyword>
<evidence type="ECO:0000313" key="7">
    <source>
        <dbReference type="Proteomes" id="UP000266568"/>
    </source>
</evidence>
<dbReference type="EMBL" id="QXDC01000002">
    <property type="protein sequence ID" value="RIA47080.1"/>
    <property type="molecule type" value="Genomic_DNA"/>
</dbReference>
<dbReference type="AlphaFoldDB" id="A0A397PBZ7"/>
<evidence type="ECO:0000256" key="4">
    <source>
        <dbReference type="ARBA" id="ARBA00022490"/>
    </source>
</evidence>
<evidence type="ECO:0000313" key="6">
    <source>
        <dbReference type="EMBL" id="RIA47080.1"/>
    </source>
</evidence>
<comment type="caution">
    <text evidence="6">The sequence shown here is derived from an EMBL/GenBank/DDBJ whole genome shotgun (WGS) entry which is preliminary data.</text>
</comment>
<sequence length="199" mass="21531">MIALPRADVQIPLRLWHNDGVMPGPRRSLKPLDAAALDRLALRYVERFATTRAKLAAYLARKIRERGWAGAHVEPGEVASRMAALGYVDDRAFAEARARSMTRRGLGGRRVAAALRVAGVAEEDAGAAAAVVESGALDAALAFARRRRIGPFAPSLPDRPTREKHLAAMLRGGHDFALARRIVAMAPGEEPERPESTQS</sequence>
<protein>
    <recommendedName>
        <fullName evidence="3">Regulatory protein RecX</fullName>
    </recommendedName>
</protein>
<feature type="domain" description="RecX second three-helical" evidence="5">
    <location>
        <begin position="89"/>
        <end position="128"/>
    </location>
</feature>
<comment type="similarity">
    <text evidence="2">Belongs to the RecX family.</text>
</comment>
<comment type="subcellular location">
    <subcellularLocation>
        <location evidence="1">Cytoplasm</location>
    </subcellularLocation>
</comment>
<organism evidence="6 7">
    <name type="scientific">Hephaestia caeni</name>
    <dbReference type="NCBI Taxonomy" id="645617"/>
    <lineage>
        <taxon>Bacteria</taxon>
        <taxon>Pseudomonadati</taxon>
        <taxon>Pseudomonadota</taxon>
        <taxon>Alphaproteobacteria</taxon>
        <taxon>Sphingomonadales</taxon>
        <taxon>Sphingomonadaceae</taxon>
        <taxon>Hephaestia</taxon>
    </lineage>
</organism>
<reference evidence="6 7" key="1">
    <citation type="submission" date="2018-08" db="EMBL/GenBank/DDBJ databases">
        <title>Genomic Encyclopedia of Type Strains, Phase IV (KMG-IV): sequencing the most valuable type-strain genomes for metagenomic binning, comparative biology and taxonomic classification.</title>
        <authorList>
            <person name="Goeker M."/>
        </authorList>
    </citation>
    <scope>NUCLEOTIDE SEQUENCE [LARGE SCALE GENOMIC DNA]</scope>
    <source>
        <strain evidence="6 7">DSM 25527</strain>
    </source>
</reference>
<dbReference type="Gene3D" id="1.10.10.10">
    <property type="entry name" value="Winged helix-like DNA-binding domain superfamily/Winged helix DNA-binding domain"/>
    <property type="match status" value="1"/>
</dbReference>
<dbReference type="InterPro" id="IPR036388">
    <property type="entry name" value="WH-like_DNA-bd_sf"/>
</dbReference>
<evidence type="ECO:0000259" key="5">
    <source>
        <dbReference type="Pfam" id="PF02631"/>
    </source>
</evidence>